<dbReference type="PANTHER" id="PTHR30307">
    <property type="entry name" value="S-ADENOSYLMETHIONINE:TRNA RIBOSYLTRANSFERASE-ISOMERASE"/>
    <property type="match status" value="1"/>
</dbReference>
<comment type="catalytic activity">
    <reaction evidence="8 13">
        <text>7-aminomethyl-7-carbaguanosine(34) in tRNA + S-adenosyl-L-methionine = epoxyqueuosine(34) in tRNA + adenine + L-methionine + 2 H(+)</text>
        <dbReference type="Rhea" id="RHEA:32155"/>
        <dbReference type="Rhea" id="RHEA-COMP:10342"/>
        <dbReference type="Rhea" id="RHEA-COMP:18582"/>
        <dbReference type="ChEBI" id="CHEBI:15378"/>
        <dbReference type="ChEBI" id="CHEBI:16708"/>
        <dbReference type="ChEBI" id="CHEBI:57844"/>
        <dbReference type="ChEBI" id="CHEBI:59789"/>
        <dbReference type="ChEBI" id="CHEBI:82833"/>
        <dbReference type="ChEBI" id="CHEBI:194443"/>
        <dbReference type="EC" id="2.4.99.17"/>
    </reaction>
</comment>
<evidence type="ECO:0000256" key="5">
    <source>
        <dbReference type="ARBA" id="ARBA00022679"/>
    </source>
</evidence>
<evidence type="ECO:0000256" key="11">
    <source>
        <dbReference type="ARBA" id="ARBA00069325"/>
    </source>
</evidence>
<reference evidence="14" key="1">
    <citation type="journal article" date="2020" name="mSystems">
        <title>Genome- and Community-Level Interaction Insights into Carbon Utilization and Element Cycling Functions of Hydrothermarchaeota in Hydrothermal Sediment.</title>
        <authorList>
            <person name="Zhou Z."/>
            <person name="Liu Y."/>
            <person name="Xu W."/>
            <person name="Pan J."/>
            <person name="Luo Z.H."/>
            <person name="Li M."/>
        </authorList>
    </citation>
    <scope>NUCLEOTIDE SEQUENCE [LARGE SCALE GENOMIC DNA]</scope>
    <source>
        <strain evidence="14">SpSt-914</strain>
    </source>
</reference>
<dbReference type="InterPro" id="IPR003699">
    <property type="entry name" value="QueA"/>
</dbReference>
<dbReference type="EMBL" id="DTMZ01000002">
    <property type="protein sequence ID" value="HGD12499.1"/>
    <property type="molecule type" value="Genomic_DNA"/>
</dbReference>
<sequence length="340" mass="38737">MLVQDFDYHLPKELIAQKPIEPRDASRLLVVNRKTGEFFDQKFYEIGNWLKSGDLLVLNNTRVIPARIFGKLPGGGKVEFLLLRQLESGIWEILTRPARKTKPGTVVKFNGYTAIIIERKSEGIRVVRFEPENIYSLLSTHGELALPPYIKARLETPERYQTIFARVAGAVAAPTAGLHFTQELFDCLSATGIQFVNITLHAGLGTFRPIKTETVEDHKMHPEEFEITAETAALLNQALKEHRRIVCVGTTTVRVLESQAERVNDRVLIKPGRGQTNLYIYPGYDWKVTDILITNFHLPKSTLLLLVCAFANRDLIMRAYQYAIEQRYRFYSFGDAMLII</sequence>
<evidence type="ECO:0000256" key="10">
    <source>
        <dbReference type="ARBA" id="ARBA00066503"/>
    </source>
</evidence>
<comment type="caution">
    <text evidence="14">The sequence shown here is derived from an EMBL/GenBank/DDBJ whole genome shotgun (WGS) entry which is preliminary data.</text>
</comment>
<gene>
    <name evidence="13 14" type="primary">queA</name>
    <name evidence="14" type="ORF">ENX16_00205</name>
</gene>
<dbReference type="FunFam" id="3.40.1780.10:FF:000001">
    <property type="entry name" value="S-adenosylmethionine:tRNA ribosyltransferase-isomerase"/>
    <property type="match status" value="1"/>
</dbReference>
<comment type="function">
    <text evidence="13">Transfers and isomerizes the ribose moiety from AdoMet to the 7-aminomethyl group of 7-deazaguanine (preQ1-tRNA) to give epoxyqueuosine (oQ-tRNA).</text>
</comment>
<comment type="subunit">
    <text evidence="3 13">Monomer.</text>
</comment>
<dbReference type="GO" id="GO:0008616">
    <property type="term" value="P:tRNA queuosine(34) biosynthetic process"/>
    <property type="evidence" value="ECO:0007669"/>
    <property type="project" value="UniProtKB-UniRule"/>
</dbReference>
<dbReference type="Gene3D" id="3.40.1780.10">
    <property type="entry name" value="QueA-like"/>
    <property type="match status" value="2"/>
</dbReference>
<evidence type="ECO:0000313" key="14">
    <source>
        <dbReference type="EMBL" id="HGD12499.1"/>
    </source>
</evidence>
<comment type="subcellular location">
    <subcellularLocation>
        <location evidence="1 13">Cytoplasm</location>
    </subcellularLocation>
</comment>
<dbReference type="Pfam" id="PF02547">
    <property type="entry name" value="Queuosine_synth"/>
    <property type="match status" value="1"/>
</dbReference>
<evidence type="ECO:0000256" key="9">
    <source>
        <dbReference type="ARBA" id="ARBA00061210"/>
    </source>
</evidence>
<dbReference type="FunFam" id="2.40.10.240:FF:000002">
    <property type="entry name" value="S-adenosylmethionine:tRNA ribosyltransferase-isomerase"/>
    <property type="match status" value="1"/>
</dbReference>
<dbReference type="NCBIfam" id="NF001140">
    <property type="entry name" value="PRK00147.1"/>
    <property type="match status" value="1"/>
</dbReference>
<keyword evidence="5 13" id="KW-0808">Transferase</keyword>
<dbReference type="HAMAP" id="MF_00113">
    <property type="entry name" value="QueA"/>
    <property type="match status" value="1"/>
</dbReference>
<evidence type="ECO:0000256" key="2">
    <source>
        <dbReference type="ARBA" id="ARBA00004691"/>
    </source>
</evidence>
<evidence type="ECO:0000256" key="12">
    <source>
        <dbReference type="ARBA" id="ARBA00076160"/>
    </source>
</evidence>
<keyword evidence="14" id="KW-0413">Isomerase</keyword>
<dbReference type="InterPro" id="IPR042119">
    <property type="entry name" value="QueA_dom2"/>
</dbReference>
<dbReference type="SUPFAM" id="SSF111337">
    <property type="entry name" value="QueA-like"/>
    <property type="match status" value="1"/>
</dbReference>
<evidence type="ECO:0000256" key="7">
    <source>
        <dbReference type="ARBA" id="ARBA00022785"/>
    </source>
</evidence>
<dbReference type="AlphaFoldDB" id="A0A7V3UYX3"/>
<dbReference type="InterPro" id="IPR042118">
    <property type="entry name" value="QueA_dom1"/>
</dbReference>
<dbReference type="GO" id="GO:0005737">
    <property type="term" value="C:cytoplasm"/>
    <property type="evidence" value="ECO:0007669"/>
    <property type="project" value="UniProtKB-SubCell"/>
</dbReference>
<keyword evidence="7 13" id="KW-0671">Queuosine biosynthesis</keyword>
<evidence type="ECO:0000256" key="1">
    <source>
        <dbReference type="ARBA" id="ARBA00004496"/>
    </source>
</evidence>
<dbReference type="NCBIfam" id="TIGR00113">
    <property type="entry name" value="queA"/>
    <property type="match status" value="1"/>
</dbReference>
<dbReference type="PANTHER" id="PTHR30307:SF0">
    <property type="entry name" value="S-ADENOSYLMETHIONINE:TRNA RIBOSYLTRANSFERASE-ISOMERASE"/>
    <property type="match status" value="1"/>
</dbReference>
<evidence type="ECO:0000256" key="3">
    <source>
        <dbReference type="ARBA" id="ARBA00011245"/>
    </source>
</evidence>
<organism evidence="14">
    <name type="scientific">candidate division WOR-3 bacterium</name>
    <dbReference type="NCBI Taxonomy" id="2052148"/>
    <lineage>
        <taxon>Bacteria</taxon>
        <taxon>Bacteria division WOR-3</taxon>
    </lineage>
</organism>
<evidence type="ECO:0000256" key="4">
    <source>
        <dbReference type="ARBA" id="ARBA00022490"/>
    </source>
</evidence>
<comment type="similarity">
    <text evidence="9 13">Belongs to the QueA family.</text>
</comment>
<comment type="pathway">
    <text evidence="2 13">tRNA modification; tRNA-queuosine biosynthesis.</text>
</comment>
<protein>
    <recommendedName>
        <fullName evidence="11 13">S-adenosylmethionine:tRNA ribosyltransferase-isomerase</fullName>
        <ecNumber evidence="10 13">2.4.99.17</ecNumber>
    </recommendedName>
    <alternativeName>
        <fullName evidence="12 13">Queuosine biosynthesis protein QueA</fullName>
    </alternativeName>
</protein>
<name>A0A7V3UYX3_UNCW3</name>
<keyword evidence="4 13" id="KW-0963">Cytoplasm</keyword>
<keyword evidence="6 13" id="KW-0949">S-adenosyl-L-methionine</keyword>
<accession>A0A7V3UYX3</accession>
<proteinExistence type="inferred from homology"/>
<dbReference type="EC" id="2.4.99.17" evidence="10 13"/>
<keyword evidence="14" id="KW-0328">Glycosyltransferase</keyword>
<evidence type="ECO:0000256" key="13">
    <source>
        <dbReference type="HAMAP-Rule" id="MF_00113"/>
    </source>
</evidence>
<evidence type="ECO:0000256" key="6">
    <source>
        <dbReference type="ARBA" id="ARBA00022691"/>
    </source>
</evidence>
<dbReference type="UniPathway" id="UPA00392"/>
<dbReference type="InterPro" id="IPR036100">
    <property type="entry name" value="QueA_sf"/>
</dbReference>
<evidence type="ECO:0000256" key="8">
    <source>
        <dbReference type="ARBA" id="ARBA00052751"/>
    </source>
</evidence>
<dbReference type="Gene3D" id="2.40.10.240">
    <property type="entry name" value="QueA-like"/>
    <property type="match status" value="1"/>
</dbReference>
<dbReference type="GO" id="GO:0051075">
    <property type="term" value="F:S-adenosylmethionine:tRNA ribosyltransferase-isomerase activity"/>
    <property type="evidence" value="ECO:0007669"/>
    <property type="project" value="UniProtKB-EC"/>
</dbReference>